<dbReference type="PANTHER" id="PTHR47551">
    <property type="entry name" value="TUBULIN--TYROSINE LIGASE PBY1-RELATED"/>
    <property type="match status" value="1"/>
</dbReference>
<comment type="caution">
    <text evidence="2">The sequence shown here is derived from an EMBL/GenBank/DDBJ whole genome shotgun (WGS) entry which is preliminary data.</text>
</comment>
<proteinExistence type="predicted"/>
<organism evidence="2 3">
    <name type="scientific">Rhizoctonia solani</name>
    <dbReference type="NCBI Taxonomy" id="456999"/>
    <lineage>
        <taxon>Eukaryota</taxon>
        <taxon>Fungi</taxon>
        <taxon>Dikarya</taxon>
        <taxon>Basidiomycota</taxon>
        <taxon>Agaricomycotina</taxon>
        <taxon>Agaricomycetes</taxon>
        <taxon>Cantharellales</taxon>
        <taxon>Ceratobasidiaceae</taxon>
        <taxon>Rhizoctonia</taxon>
    </lineage>
</organism>
<dbReference type="Gene3D" id="3.30.470.20">
    <property type="entry name" value="ATP-grasp fold, B domain"/>
    <property type="match status" value="1"/>
</dbReference>
<dbReference type="Proteomes" id="UP000663843">
    <property type="component" value="Unassembled WGS sequence"/>
</dbReference>
<accession>A0A8H3C8B4</accession>
<dbReference type="PANTHER" id="PTHR47551:SF1">
    <property type="entry name" value="TUBULIN--TYROSINE LIGASE PBY1-RELATED"/>
    <property type="match status" value="1"/>
</dbReference>
<feature type="region of interest" description="Disordered" evidence="1">
    <location>
        <begin position="170"/>
        <end position="189"/>
    </location>
</feature>
<dbReference type="Pfam" id="PF03133">
    <property type="entry name" value="TTL"/>
    <property type="match status" value="1"/>
</dbReference>
<dbReference type="PROSITE" id="PS51221">
    <property type="entry name" value="TTL"/>
    <property type="match status" value="1"/>
</dbReference>
<reference evidence="2" key="1">
    <citation type="submission" date="2021-01" db="EMBL/GenBank/DDBJ databases">
        <authorList>
            <person name="Kaushik A."/>
        </authorList>
    </citation>
    <scope>NUCLEOTIDE SEQUENCE</scope>
    <source>
        <strain evidence="2">AG2-2IIIB</strain>
    </source>
</reference>
<name>A0A8H3C8B4_9AGAM</name>
<feature type="compositionally biased region" description="Acidic residues" evidence="1">
    <location>
        <begin position="170"/>
        <end position="183"/>
    </location>
</feature>
<evidence type="ECO:0008006" key="4">
    <source>
        <dbReference type="Google" id="ProtNLM"/>
    </source>
</evidence>
<gene>
    <name evidence="2" type="ORF">RDB_LOCUS112641</name>
</gene>
<evidence type="ECO:0000256" key="1">
    <source>
        <dbReference type="SAM" id="MobiDB-lite"/>
    </source>
</evidence>
<dbReference type="AlphaFoldDB" id="A0A8H3C8B4"/>
<dbReference type="EMBL" id="CAJMWT010003670">
    <property type="protein sequence ID" value="CAE6476443.1"/>
    <property type="molecule type" value="Genomic_DNA"/>
</dbReference>
<evidence type="ECO:0000313" key="2">
    <source>
        <dbReference type="EMBL" id="CAE6476443.1"/>
    </source>
</evidence>
<evidence type="ECO:0000313" key="3">
    <source>
        <dbReference type="Proteomes" id="UP000663843"/>
    </source>
</evidence>
<sequence>MRNFAAYVTWPSDNIVKLVESALHDIGGPQVISKTAPEESSDPGPLLQWTTYDSLVHSLTLEYPQNVLTSSYNIRKALIRKHFLHQTITSYLTKTPDSVLRKAVPETWTIDISFADELDDAWADELWDLAIKLENGDKWFILKPGMADRGQGIRIFNTRESLQNIFESFEDDDSDEESIESDADTQGNSKTAVMTSQLRHFVIQEYLENPLLIDPAQARVDSSSFVPSKDVLRGRKFHLRVYCVASGALKLFMSPNILALFAGNAYMPLSSQSIARDNPVDMDLSPHLTNTALQDNVHDSSIRLLKELVDCDILSAPGPGATLCLEDIQDLENQVSKILAETFKAALASAVHFQALPNAFELFGVDFLVTHAPEPKSEYSRFQVHLLEVNAEPAIELTGARLNWILVDLFKGIAHTCVKPFFEDTKPTSNPELDSNQWLRKCLDIETRKY</sequence>
<dbReference type="InterPro" id="IPR027746">
    <property type="entry name" value="TTL"/>
</dbReference>
<dbReference type="GO" id="GO:0000932">
    <property type="term" value="C:P-body"/>
    <property type="evidence" value="ECO:0007669"/>
    <property type="project" value="TreeGrafter"/>
</dbReference>
<dbReference type="SUPFAM" id="SSF56059">
    <property type="entry name" value="Glutathione synthetase ATP-binding domain-like"/>
    <property type="match status" value="1"/>
</dbReference>
<protein>
    <recommendedName>
        <fullName evidence="4">Tubulin-tyrosine ligase</fullName>
    </recommendedName>
</protein>
<dbReference type="InterPro" id="IPR004344">
    <property type="entry name" value="TTL/TTLL_fam"/>
</dbReference>